<comment type="caution">
    <text evidence="1">The sequence shown here is derived from an EMBL/GenBank/DDBJ whole genome shotgun (WGS) entry which is preliminary data.</text>
</comment>
<accession>A0A415T7E9</accession>
<sequence>MLIHRGQISVARTKRLIMKEINIALECKATTTNEDIKNILSHKIYEINNNLLPAGRVSYSFLQHNRKIEIYIKHPNDENAIHETFHELKDFLIANKSLFIQGNISSDIELSDYIDNYMSEQEKPIQNMSPYYYEFKFQLS</sequence>
<dbReference type="AlphaFoldDB" id="A0A415T7E9"/>
<proteinExistence type="predicted"/>
<organism evidence="1 2">
    <name type="scientific">Phocaeicola plebeius</name>
    <dbReference type="NCBI Taxonomy" id="310297"/>
    <lineage>
        <taxon>Bacteria</taxon>
        <taxon>Pseudomonadati</taxon>
        <taxon>Bacteroidota</taxon>
        <taxon>Bacteroidia</taxon>
        <taxon>Bacteroidales</taxon>
        <taxon>Bacteroidaceae</taxon>
        <taxon>Phocaeicola</taxon>
    </lineage>
</organism>
<evidence type="ECO:0000313" key="2">
    <source>
        <dbReference type="Proteomes" id="UP000285109"/>
    </source>
</evidence>
<protein>
    <submittedName>
        <fullName evidence="1">Uncharacterized protein</fullName>
    </submittedName>
</protein>
<gene>
    <name evidence="1" type="ORF">DWZ34_06960</name>
</gene>
<dbReference type="EMBL" id="QRQK01000011">
    <property type="protein sequence ID" value="RHM97610.1"/>
    <property type="molecule type" value="Genomic_DNA"/>
</dbReference>
<evidence type="ECO:0000313" key="1">
    <source>
        <dbReference type="EMBL" id="RHM97610.1"/>
    </source>
</evidence>
<reference evidence="1 2" key="1">
    <citation type="submission" date="2018-08" db="EMBL/GenBank/DDBJ databases">
        <title>A genome reference for cultivated species of the human gut microbiota.</title>
        <authorList>
            <person name="Zou Y."/>
            <person name="Xue W."/>
            <person name="Luo G."/>
        </authorList>
    </citation>
    <scope>NUCLEOTIDE SEQUENCE [LARGE SCALE GENOMIC DNA]</scope>
    <source>
        <strain evidence="1 2">AF31-28B-AC</strain>
    </source>
</reference>
<dbReference type="Proteomes" id="UP000285109">
    <property type="component" value="Unassembled WGS sequence"/>
</dbReference>
<name>A0A415T7E9_9BACT</name>